<comment type="caution">
    <text evidence="4">The sequence shown here is derived from an EMBL/GenBank/DDBJ whole genome shotgun (WGS) entry which is preliminary data.</text>
</comment>
<reference evidence="4 5" key="1">
    <citation type="journal article" date="2015" name="Genome Biol. Evol.">
        <title>The genome of winter moth (Operophtera brumata) provides a genomic perspective on sexual dimorphism and phenology.</title>
        <authorList>
            <person name="Derks M.F."/>
            <person name="Smit S."/>
            <person name="Salis L."/>
            <person name="Schijlen E."/>
            <person name="Bossers A."/>
            <person name="Mateman C."/>
            <person name="Pijl A.S."/>
            <person name="de Ridder D."/>
            <person name="Groenen M.A."/>
            <person name="Visser M.E."/>
            <person name="Megens H.J."/>
        </authorList>
    </citation>
    <scope>NUCLEOTIDE SEQUENCE [LARGE SCALE GENOMIC DNA]</scope>
    <source>
        <strain evidence="4">WM2013NL</strain>
        <tissue evidence="4">Head and thorax</tissue>
    </source>
</reference>
<evidence type="ECO:0000256" key="2">
    <source>
        <dbReference type="PROSITE-ProRule" id="PRU00192"/>
    </source>
</evidence>
<name>A0A0L7L8S5_OPEBR</name>
<dbReference type="Proteomes" id="UP000037510">
    <property type="component" value="Unassembled WGS sequence"/>
</dbReference>
<dbReference type="Gene3D" id="2.30.30.40">
    <property type="entry name" value="SH3 Domains"/>
    <property type="match status" value="1"/>
</dbReference>
<keyword evidence="5" id="KW-1185">Reference proteome</keyword>
<protein>
    <submittedName>
        <fullName evidence="4">K3 protein</fullName>
    </submittedName>
</protein>
<evidence type="ECO:0000313" key="5">
    <source>
        <dbReference type="Proteomes" id="UP000037510"/>
    </source>
</evidence>
<keyword evidence="1 2" id="KW-0728">SH3 domain</keyword>
<dbReference type="EMBL" id="JTDY01002292">
    <property type="protein sequence ID" value="KOB71724.1"/>
    <property type="molecule type" value="Genomic_DNA"/>
</dbReference>
<dbReference type="SUPFAM" id="SSF50044">
    <property type="entry name" value="SH3-domain"/>
    <property type="match status" value="2"/>
</dbReference>
<dbReference type="STRING" id="104452.A0A0L7L8S5"/>
<dbReference type="AlphaFoldDB" id="A0A0L7L8S5"/>
<evidence type="ECO:0000259" key="3">
    <source>
        <dbReference type="PROSITE" id="PS50002"/>
    </source>
</evidence>
<evidence type="ECO:0000313" key="4">
    <source>
        <dbReference type="EMBL" id="KOB71724.1"/>
    </source>
</evidence>
<dbReference type="InterPro" id="IPR036028">
    <property type="entry name" value="SH3-like_dom_sf"/>
</dbReference>
<sequence length="193" mass="21433">MAFLCPVRIRRGKKKKCLSPGMGRITGSASIETLVRVGIEKEHGLSPDSKMVVLHDFAPCNDWVYVILADSRREGFIPHSYCAPCEHHDLKKKLPRISDGVTNDGTSEIGSEGEACPFSKDPSGRYVVLYTFTARDENDAQAPDDLSVKRGEWVYADLTQQTVEGWLWAHAPKSRRSGFIPTAYARAPHTTSL</sequence>
<dbReference type="SMART" id="SM00326">
    <property type="entry name" value="SH3"/>
    <property type="match status" value="2"/>
</dbReference>
<dbReference type="CDD" id="cd00174">
    <property type="entry name" value="SH3"/>
    <property type="match status" value="1"/>
</dbReference>
<proteinExistence type="predicted"/>
<feature type="domain" description="SH3" evidence="3">
    <location>
        <begin position="121"/>
        <end position="190"/>
    </location>
</feature>
<dbReference type="InterPro" id="IPR001452">
    <property type="entry name" value="SH3_domain"/>
</dbReference>
<gene>
    <name evidence="4" type="ORF">OBRU01_13294</name>
</gene>
<accession>A0A0L7L8S5</accession>
<evidence type="ECO:0000256" key="1">
    <source>
        <dbReference type="ARBA" id="ARBA00022443"/>
    </source>
</evidence>
<dbReference type="PROSITE" id="PS50002">
    <property type="entry name" value="SH3"/>
    <property type="match status" value="1"/>
</dbReference>
<organism evidence="4 5">
    <name type="scientific">Operophtera brumata</name>
    <name type="common">Winter moth</name>
    <name type="synonym">Phalaena brumata</name>
    <dbReference type="NCBI Taxonomy" id="104452"/>
    <lineage>
        <taxon>Eukaryota</taxon>
        <taxon>Metazoa</taxon>
        <taxon>Ecdysozoa</taxon>
        <taxon>Arthropoda</taxon>
        <taxon>Hexapoda</taxon>
        <taxon>Insecta</taxon>
        <taxon>Pterygota</taxon>
        <taxon>Neoptera</taxon>
        <taxon>Endopterygota</taxon>
        <taxon>Lepidoptera</taxon>
        <taxon>Glossata</taxon>
        <taxon>Ditrysia</taxon>
        <taxon>Geometroidea</taxon>
        <taxon>Geometridae</taxon>
        <taxon>Larentiinae</taxon>
        <taxon>Operophtera</taxon>
    </lineage>
</organism>